<organism evidence="1">
    <name type="scientific">marine metagenome</name>
    <dbReference type="NCBI Taxonomy" id="408172"/>
    <lineage>
        <taxon>unclassified sequences</taxon>
        <taxon>metagenomes</taxon>
        <taxon>ecological metagenomes</taxon>
    </lineage>
</organism>
<proteinExistence type="predicted"/>
<reference evidence="1" key="1">
    <citation type="submission" date="2018-05" db="EMBL/GenBank/DDBJ databases">
        <authorList>
            <person name="Lanie J.A."/>
            <person name="Ng W.-L."/>
            <person name="Kazmierczak K.M."/>
            <person name="Andrzejewski T.M."/>
            <person name="Davidsen T.M."/>
            <person name="Wayne K.J."/>
            <person name="Tettelin H."/>
            <person name="Glass J.I."/>
            <person name="Rusch D."/>
            <person name="Podicherti R."/>
            <person name="Tsui H.-C.T."/>
            <person name="Winkler M.E."/>
        </authorList>
    </citation>
    <scope>NUCLEOTIDE SEQUENCE</scope>
</reference>
<protein>
    <submittedName>
        <fullName evidence="1">Uncharacterized protein</fullName>
    </submittedName>
</protein>
<gene>
    <name evidence="1" type="ORF">METZ01_LOCUS3701</name>
</gene>
<evidence type="ECO:0000313" key="1">
    <source>
        <dbReference type="EMBL" id="SUZ50847.1"/>
    </source>
</evidence>
<name>A0A381N8M9_9ZZZZ</name>
<dbReference type="AlphaFoldDB" id="A0A381N8M9"/>
<dbReference type="EMBL" id="UINC01000192">
    <property type="protein sequence ID" value="SUZ50847.1"/>
    <property type="molecule type" value="Genomic_DNA"/>
</dbReference>
<sequence length="298" mass="34025">MPASVWEIEIRLNHTPPYDRAFNGYGKEAPLQQLILWDREWRDSVEGKLQREEQRLEIRMAYGLTETWTVKAAVPLLQKKQSSTLKFESATSSQQKVLDNLASENLNGLGDIKMKLIKDMSTRTTWHNRGGFILRLPTGNTGTPRGISTNAIGEGHGAVGAFFHYTWYPLVHGIRNGFRIESSNELLGKRKTLDGVRGYYSAGHRTDIHYNWSIERQNMFVGTELHYFQQAESRLPLGKSNASFLKEINFEFGYGNLSDLEQKPLSAPWQARLGFSRPLAGQNTPIAHRWELSSTFYF</sequence>
<accession>A0A381N8M9</accession>